<keyword evidence="2" id="KW-1185">Reference proteome</keyword>
<gene>
    <name evidence="1" type="ORF">H8S77_07840</name>
</gene>
<comment type="caution">
    <text evidence="1">The sequence shown here is derived from an EMBL/GenBank/DDBJ whole genome shotgun (WGS) entry which is preliminary data.</text>
</comment>
<reference evidence="1 2" key="1">
    <citation type="submission" date="2020-08" db="EMBL/GenBank/DDBJ databases">
        <title>Genome public.</title>
        <authorList>
            <person name="Liu C."/>
            <person name="Sun Q."/>
        </authorList>
    </citation>
    <scope>NUCLEOTIDE SEQUENCE [LARGE SCALE GENOMIC DNA]</scope>
    <source>
        <strain evidence="1 2">BX2</strain>
    </source>
</reference>
<accession>A0ABR7DZ54</accession>
<name>A0ABR7DZ54_9BACT</name>
<organism evidence="1 2">
    <name type="scientific">Parabacteroides segnis</name>
    <dbReference type="NCBI Taxonomy" id="2763058"/>
    <lineage>
        <taxon>Bacteria</taxon>
        <taxon>Pseudomonadati</taxon>
        <taxon>Bacteroidota</taxon>
        <taxon>Bacteroidia</taxon>
        <taxon>Bacteroidales</taxon>
        <taxon>Tannerellaceae</taxon>
        <taxon>Parabacteroides</taxon>
    </lineage>
</organism>
<protein>
    <submittedName>
        <fullName evidence="1">Uncharacterized protein</fullName>
    </submittedName>
</protein>
<dbReference type="InterPro" id="IPR029278">
    <property type="entry name" value="Imm26"/>
</dbReference>
<dbReference type="Pfam" id="PF15428">
    <property type="entry name" value="Imm26"/>
    <property type="match status" value="1"/>
</dbReference>
<sequence>MAKRIVTKIGDVFCVEIDNQCKRYFQYIVNDMEQLNSSVIRVFKTHYPMDYKPIMDNIVKDKIEFYAHTVLKFGILYGAWYKVGKSEYIGGEEYQKILFGTSQEFIAHSPTKIEWVDPAENWYVWHINEPTRRIGKLTEKYQHIEIGSVLSYMDIVNRMRYGQYTFKYKGYKNEST</sequence>
<dbReference type="RefSeq" id="WP_186958949.1">
    <property type="nucleotide sequence ID" value="NZ_JACOOI010000006.1"/>
</dbReference>
<dbReference type="EMBL" id="JACOOI010000006">
    <property type="protein sequence ID" value="MBC5642796.1"/>
    <property type="molecule type" value="Genomic_DNA"/>
</dbReference>
<evidence type="ECO:0000313" key="1">
    <source>
        <dbReference type="EMBL" id="MBC5642796.1"/>
    </source>
</evidence>
<evidence type="ECO:0000313" key="2">
    <source>
        <dbReference type="Proteomes" id="UP000644010"/>
    </source>
</evidence>
<proteinExistence type="predicted"/>
<dbReference type="Proteomes" id="UP000644010">
    <property type="component" value="Unassembled WGS sequence"/>
</dbReference>